<reference evidence="1" key="1">
    <citation type="submission" date="2018-05" db="EMBL/GenBank/DDBJ databases">
        <title>Draft genome of Mucuna pruriens seed.</title>
        <authorList>
            <person name="Nnadi N.E."/>
            <person name="Vos R."/>
            <person name="Hasami M.H."/>
            <person name="Devisetty U.K."/>
            <person name="Aguiy J.C."/>
        </authorList>
    </citation>
    <scope>NUCLEOTIDE SEQUENCE [LARGE SCALE GENOMIC DNA]</scope>
    <source>
        <strain evidence="1">JCA_2017</strain>
    </source>
</reference>
<sequence>MNLVMDALSRRHALISILEIRIEPFDMFIHSEFHDFLRHDGFLFKGKKQYVLMSSTWQLLMNKVHKDGLMGHFGELKTFKILNDDFY</sequence>
<dbReference type="AlphaFoldDB" id="A0A371FRG8"/>
<name>A0A371FRG8_MUCPR</name>
<evidence type="ECO:0000313" key="1">
    <source>
        <dbReference type="EMBL" id="RDX80925.1"/>
    </source>
</evidence>
<dbReference type="OrthoDB" id="1933708at2759"/>
<organism evidence="1 2">
    <name type="scientific">Mucuna pruriens</name>
    <name type="common">Velvet bean</name>
    <name type="synonym">Dolichos pruriens</name>
    <dbReference type="NCBI Taxonomy" id="157652"/>
    <lineage>
        <taxon>Eukaryota</taxon>
        <taxon>Viridiplantae</taxon>
        <taxon>Streptophyta</taxon>
        <taxon>Embryophyta</taxon>
        <taxon>Tracheophyta</taxon>
        <taxon>Spermatophyta</taxon>
        <taxon>Magnoliopsida</taxon>
        <taxon>eudicotyledons</taxon>
        <taxon>Gunneridae</taxon>
        <taxon>Pentapetalae</taxon>
        <taxon>rosids</taxon>
        <taxon>fabids</taxon>
        <taxon>Fabales</taxon>
        <taxon>Fabaceae</taxon>
        <taxon>Papilionoideae</taxon>
        <taxon>50 kb inversion clade</taxon>
        <taxon>NPAAA clade</taxon>
        <taxon>indigoferoid/millettioid clade</taxon>
        <taxon>Phaseoleae</taxon>
        <taxon>Mucuna</taxon>
    </lineage>
</organism>
<protein>
    <recommendedName>
        <fullName evidence="3">Integrase zinc-binding domain-containing protein</fullName>
    </recommendedName>
</protein>
<evidence type="ECO:0000313" key="2">
    <source>
        <dbReference type="Proteomes" id="UP000257109"/>
    </source>
</evidence>
<comment type="caution">
    <text evidence="1">The sequence shown here is derived from an EMBL/GenBank/DDBJ whole genome shotgun (WGS) entry which is preliminary data.</text>
</comment>
<feature type="non-terminal residue" evidence="1">
    <location>
        <position position="1"/>
    </location>
</feature>
<dbReference type="Proteomes" id="UP000257109">
    <property type="component" value="Unassembled WGS sequence"/>
</dbReference>
<keyword evidence="2" id="KW-1185">Reference proteome</keyword>
<proteinExistence type="predicted"/>
<evidence type="ECO:0008006" key="3">
    <source>
        <dbReference type="Google" id="ProtNLM"/>
    </source>
</evidence>
<dbReference type="EMBL" id="QJKJ01008063">
    <property type="protein sequence ID" value="RDX80925.1"/>
    <property type="molecule type" value="Genomic_DNA"/>
</dbReference>
<accession>A0A371FRG8</accession>
<gene>
    <name evidence="1" type="ORF">CR513_38463</name>
</gene>